<organism evidence="8 9">
    <name type="scientific">Boletus edulis BED1</name>
    <dbReference type="NCBI Taxonomy" id="1328754"/>
    <lineage>
        <taxon>Eukaryota</taxon>
        <taxon>Fungi</taxon>
        <taxon>Dikarya</taxon>
        <taxon>Basidiomycota</taxon>
        <taxon>Agaricomycotina</taxon>
        <taxon>Agaricomycetes</taxon>
        <taxon>Agaricomycetidae</taxon>
        <taxon>Boletales</taxon>
        <taxon>Boletineae</taxon>
        <taxon>Boletaceae</taxon>
        <taxon>Boletoideae</taxon>
        <taxon>Boletus</taxon>
    </lineage>
</organism>
<evidence type="ECO:0000256" key="7">
    <source>
        <dbReference type="SAM" id="SignalP"/>
    </source>
</evidence>
<dbReference type="EMBL" id="WHUW01000035">
    <property type="protein sequence ID" value="KAF8433264.1"/>
    <property type="molecule type" value="Genomic_DNA"/>
</dbReference>
<feature type="signal peptide" evidence="7">
    <location>
        <begin position="1"/>
        <end position="22"/>
    </location>
</feature>
<name>A0AAD4BL42_BOLED</name>
<dbReference type="GO" id="GO:0010333">
    <property type="term" value="F:terpene synthase activity"/>
    <property type="evidence" value="ECO:0007669"/>
    <property type="project" value="InterPro"/>
</dbReference>
<gene>
    <name evidence="8" type="ORF">L210DRAFT_2736724</name>
</gene>
<reference evidence="8" key="2">
    <citation type="journal article" date="2020" name="Nat. Commun.">
        <title>Large-scale genome sequencing of mycorrhizal fungi provides insights into the early evolution of symbiotic traits.</title>
        <authorList>
            <person name="Miyauchi S."/>
            <person name="Kiss E."/>
            <person name="Kuo A."/>
            <person name="Drula E."/>
            <person name="Kohler A."/>
            <person name="Sanchez-Garcia M."/>
            <person name="Morin E."/>
            <person name="Andreopoulos B."/>
            <person name="Barry K.W."/>
            <person name="Bonito G."/>
            <person name="Buee M."/>
            <person name="Carver A."/>
            <person name="Chen C."/>
            <person name="Cichocki N."/>
            <person name="Clum A."/>
            <person name="Culley D."/>
            <person name="Crous P.W."/>
            <person name="Fauchery L."/>
            <person name="Girlanda M."/>
            <person name="Hayes R.D."/>
            <person name="Keri Z."/>
            <person name="LaButti K."/>
            <person name="Lipzen A."/>
            <person name="Lombard V."/>
            <person name="Magnuson J."/>
            <person name="Maillard F."/>
            <person name="Murat C."/>
            <person name="Nolan M."/>
            <person name="Ohm R.A."/>
            <person name="Pangilinan J."/>
            <person name="Pereira M.F."/>
            <person name="Perotto S."/>
            <person name="Peter M."/>
            <person name="Pfister S."/>
            <person name="Riley R."/>
            <person name="Sitrit Y."/>
            <person name="Stielow J.B."/>
            <person name="Szollosi G."/>
            <person name="Zifcakova L."/>
            <person name="Stursova M."/>
            <person name="Spatafora J.W."/>
            <person name="Tedersoo L."/>
            <person name="Vaario L.M."/>
            <person name="Yamada A."/>
            <person name="Yan M."/>
            <person name="Wang P."/>
            <person name="Xu J."/>
            <person name="Bruns T."/>
            <person name="Baldrian P."/>
            <person name="Vilgalys R."/>
            <person name="Dunand C."/>
            <person name="Henrissat B."/>
            <person name="Grigoriev I.V."/>
            <person name="Hibbett D."/>
            <person name="Nagy L.G."/>
            <person name="Martin F.M."/>
        </authorList>
    </citation>
    <scope>NUCLEOTIDE SEQUENCE</scope>
    <source>
        <strain evidence="8">BED1</strain>
    </source>
</reference>
<dbReference type="Proteomes" id="UP001194468">
    <property type="component" value="Unassembled WGS sequence"/>
</dbReference>
<keyword evidence="9" id="KW-1185">Reference proteome</keyword>
<reference evidence="8" key="1">
    <citation type="submission" date="2019-10" db="EMBL/GenBank/DDBJ databases">
        <authorList>
            <consortium name="DOE Joint Genome Institute"/>
            <person name="Kuo A."/>
            <person name="Miyauchi S."/>
            <person name="Kiss E."/>
            <person name="Drula E."/>
            <person name="Kohler A."/>
            <person name="Sanchez-Garcia M."/>
            <person name="Andreopoulos B."/>
            <person name="Barry K.W."/>
            <person name="Bonito G."/>
            <person name="Buee M."/>
            <person name="Carver A."/>
            <person name="Chen C."/>
            <person name="Cichocki N."/>
            <person name="Clum A."/>
            <person name="Culley D."/>
            <person name="Crous P.W."/>
            <person name="Fauchery L."/>
            <person name="Girlanda M."/>
            <person name="Hayes R."/>
            <person name="Keri Z."/>
            <person name="LaButti K."/>
            <person name="Lipzen A."/>
            <person name="Lombard V."/>
            <person name="Magnuson J."/>
            <person name="Maillard F."/>
            <person name="Morin E."/>
            <person name="Murat C."/>
            <person name="Nolan M."/>
            <person name="Ohm R."/>
            <person name="Pangilinan J."/>
            <person name="Pereira M."/>
            <person name="Perotto S."/>
            <person name="Peter M."/>
            <person name="Riley R."/>
            <person name="Sitrit Y."/>
            <person name="Stielow B."/>
            <person name="Szollosi G."/>
            <person name="Zifcakova L."/>
            <person name="Stursova M."/>
            <person name="Spatafora J.W."/>
            <person name="Tedersoo L."/>
            <person name="Vaario L.-M."/>
            <person name="Yamada A."/>
            <person name="Yan M."/>
            <person name="Wang P."/>
            <person name="Xu J."/>
            <person name="Bruns T."/>
            <person name="Baldrian P."/>
            <person name="Vilgalys R."/>
            <person name="Henrissat B."/>
            <person name="Grigoriev I.V."/>
            <person name="Hibbett D."/>
            <person name="Nagy L.G."/>
            <person name="Martin F.M."/>
        </authorList>
    </citation>
    <scope>NUCLEOTIDE SEQUENCE</scope>
    <source>
        <strain evidence="8">BED1</strain>
    </source>
</reference>
<dbReference type="PANTHER" id="PTHR35201:SF4">
    <property type="entry name" value="BETA-PINACENE SYNTHASE-RELATED"/>
    <property type="match status" value="1"/>
</dbReference>
<dbReference type="Gene3D" id="1.10.600.10">
    <property type="entry name" value="Farnesyl Diphosphate Synthase"/>
    <property type="match status" value="1"/>
</dbReference>
<dbReference type="SFLD" id="SFLDG01020">
    <property type="entry name" value="Terpene_Cyclase_Like_2"/>
    <property type="match status" value="1"/>
</dbReference>
<protein>
    <recommendedName>
        <fullName evidence="6">Terpene synthase</fullName>
        <ecNumber evidence="6">4.2.3.-</ecNumber>
    </recommendedName>
</protein>
<dbReference type="SFLD" id="SFLDS00005">
    <property type="entry name" value="Isoprenoid_Synthase_Type_I"/>
    <property type="match status" value="1"/>
</dbReference>
<evidence type="ECO:0000256" key="2">
    <source>
        <dbReference type="ARBA" id="ARBA00006333"/>
    </source>
</evidence>
<keyword evidence="3 6" id="KW-0479">Metal-binding</keyword>
<dbReference type="EC" id="4.2.3.-" evidence="6"/>
<evidence type="ECO:0000256" key="4">
    <source>
        <dbReference type="ARBA" id="ARBA00022842"/>
    </source>
</evidence>
<proteinExistence type="inferred from homology"/>
<keyword evidence="4 6" id="KW-0460">Magnesium</keyword>
<dbReference type="SUPFAM" id="SSF48576">
    <property type="entry name" value="Terpenoid synthases"/>
    <property type="match status" value="1"/>
</dbReference>
<evidence type="ECO:0000256" key="6">
    <source>
        <dbReference type="RuleBase" id="RU366034"/>
    </source>
</evidence>
<evidence type="ECO:0000256" key="1">
    <source>
        <dbReference type="ARBA" id="ARBA00001946"/>
    </source>
</evidence>
<dbReference type="InterPro" id="IPR008949">
    <property type="entry name" value="Isoprenoid_synthase_dom_sf"/>
</dbReference>
<evidence type="ECO:0000313" key="8">
    <source>
        <dbReference type="EMBL" id="KAF8433264.1"/>
    </source>
</evidence>
<dbReference type="AlphaFoldDB" id="A0AAD4BL42"/>
<evidence type="ECO:0000256" key="3">
    <source>
        <dbReference type="ARBA" id="ARBA00022723"/>
    </source>
</evidence>
<evidence type="ECO:0000313" key="9">
    <source>
        <dbReference type="Proteomes" id="UP001194468"/>
    </source>
</evidence>
<comment type="cofactor">
    <cofactor evidence="1 6">
        <name>Mg(2+)</name>
        <dbReference type="ChEBI" id="CHEBI:18420"/>
    </cofactor>
</comment>
<dbReference type="InterPro" id="IPR034686">
    <property type="entry name" value="Terpene_cyclase-like_2"/>
</dbReference>
<keyword evidence="7" id="KW-0732">Signal</keyword>
<comment type="caution">
    <text evidence="8">The sequence shown here is derived from an EMBL/GenBank/DDBJ whole genome shotgun (WGS) entry which is preliminary data.</text>
</comment>
<comment type="similarity">
    <text evidence="2 6">Belongs to the terpene synthase family.</text>
</comment>
<sequence length="402" mass="45954">METPIVLSLGLLIVLLTHFASSTGSIPGLITRGRKRITSEPILREETPHKKSVNKQGTPTRIFIPNVFARWPWPRRIHPNYAVVKEEADAWMTSFKAFSPKAQDAYNRCDFNLLACLAFPTASKEHVRAACDLTHVLYMFDEYSDRLTPSEVRKQKDIVMDALRNPHTPRPKGEWIGGEATRQFWELTIQNATPVSQKRFIQSMDEYLEEVVQESNDKDDHRILDIKSYINARRRTGAVKPSFSIIELGFEIPDEVMSHPAIQEVVLVAIDMISFSNDIVSYNLEQRRGDELHNIVTCVMNEYHTDVNGAVLWTSDFLLGAGERFHTALAALPQWEEPLNSQVRAYCDGVGQWVRANDDWSFEGERYFGNKGLEIKENRWMSLLPKKRATEIGPVHIDTSLL</sequence>
<evidence type="ECO:0000256" key="5">
    <source>
        <dbReference type="ARBA" id="ARBA00023239"/>
    </source>
</evidence>
<dbReference type="GO" id="GO:0046872">
    <property type="term" value="F:metal ion binding"/>
    <property type="evidence" value="ECO:0007669"/>
    <property type="project" value="UniProtKB-KW"/>
</dbReference>
<accession>A0AAD4BL42</accession>
<dbReference type="PANTHER" id="PTHR35201">
    <property type="entry name" value="TERPENE SYNTHASE"/>
    <property type="match status" value="1"/>
</dbReference>
<feature type="chain" id="PRO_5042151906" description="Terpene synthase" evidence="7">
    <location>
        <begin position="23"/>
        <end position="402"/>
    </location>
</feature>
<dbReference type="GO" id="GO:0008299">
    <property type="term" value="P:isoprenoid biosynthetic process"/>
    <property type="evidence" value="ECO:0007669"/>
    <property type="project" value="UniProtKB-ARBA"/>
</dbReference>
<keyword evidence="5 6" id="KW-0456">Lyase</keyword>
<dbReference type="Pfam" id="PF19086">
    <property type="entry name" value="Terpene_syn_C_2"/>
    <property type="match status" value="1"/>
</dbReference>